<organism evidence="2 3">
    <name type="scientific">Roseicella frigidaeris</name>
    <dbReference type="NCBI Taxonomy" id="2230885"/>
    <lineage>
        <taxon>Bacteria</taxon>
        <taxon>Pseudomonadati</taxon>
        <taxon>Pseudomonadota</taxon>
        <taxon>Alphaproteobacteria</taxon>
        <taxon>Acetobacterales</taxon>
        <taxon>Roseomonadaceae</taxon>
        <taxon>Roseicella</taxon>
    </lineage>
</organism>
<evidence type="ECO:0000259" key="1">
    <source>
        <dbReference type="PROSITE" id="PS50883"/>
    </source>
</evidence>
<dbReference type="SUPFAM" id="SSF55785">
    <property type="entry name" value="PYP-like sensor domain (PAS domain)"/>
    <property type="match status" value="1"/>
</dbReference>
<dbReference type="Gene3D" id="3.20.20.450">
    <property type="entry name" value="EAL domain"/>
    <property type="match status" value="1"/>
</dbReference>
<evidence type="ECO:0000313" key="3">
    <source>
        <dbReference type="Proteomes" id="UP000249065"/>
    </source>
</evidence>
<accession>A0A327M2M2</accession>
<gene>
    <name evidence="2" type="ORF">DOO78_21075</name>
</gene>
<dbReference type="EMBL" id="QLIX01000022">
    <property type="protein sequence ID" value="RAI56999.1"/>
    <property type="molecule type" value="Genomic_DNA"/>
</dbReference>
<dbReference type="PANTHER" id="PTHR33121">
    <property type="entry name" value="CYCLIC DI-GMP PHOSPHODIESTERASE PDEF"/>
    <property type="match status" value="1"/>
</dbReference>
<proteinExistence type="predicted"/>
<dbReference type="InterPro" id="IPR000014">
    <property type="entry name" value="PAS"/>
</dbReference>
<dbReference type="InterPro" id="IPR035919">
    <property type="entry name" value="EAL_sf"/>
</dbReference>
<reference evidence="3" key="1">
    <citation type="submission" date="2018-06" db="EMBL/GenBank/DDBJ databases">
        <authorList>
            <person name="Khan S.A."/>
        </authorList>
    </citation>
    <scope>NUCLEOTIDE SEQUENCE [LARGE SCALE GENOMIC DNA]</scope>
    <source>
        <strain evidence="3">DB-1506</strain>
    </source>
</reference>
<name>A0A327M2M2_9PROT</name>
<dbReference type="CDD" id="cd01948">
    <property type="entry name" value="EAL"/>
    <property type="match status" value="1"/>
</dbReference>
<dbReference type="PROSITE" id="PS50883">
    <property type="entry name" value="EAL"/>
    <property type="match status" value="1"/>
</dbReference>
<dbReference type="SUPFAM" id="SSF141868">
    <property type="entry name" value="EAL domain-like"/>
    <property type="match status" value="1"/>
</dbReference>
<dbReference type="InterPro" id="IPR050706">
    <property type="entry name" value="Cyclic-di-GMP_PDE-like"/>
</dbReference>
<keyword evidence="3" id="KW-1185">Reference proteome</keyword>
<comment type="caution">
    <text evidence="2">The sequence shown here is derived from an EMBL/GenBank/DDBJ whole genome shotgun (WGS) entry which is preliminary data.</text>
</comment>
<dbReference type="RefSeq" id="WP_111471856.1">
    <property type="nucleotide sequence ID" value="NZ_QLIX01000022.1"/>
</dbReference>
<dbReference type="CDD" id="cd00130">
    <property type="entry name" value="PAS"/>
    <property type="match status" value="1"/>
</dbReference>
<dbReference type="InterPro" id="IPR001633">
    <property type="entry name" value="EAL_dom"/>
</dbReference>
<dbReference type="AlphaFoldDB" id="A0A327M2M2"/>
<dbReference type="Gene3D" id="3.30.450.20">
    <property type="entry name" value="PAS domain"/>
    <property type="match status" value="1"/>
</dbReference>
<evidence type="ECO:0000313" key="2">
    <source>
        <dbReference type="EMBL" id="RAI56999.1"/>
    </source>
</evidence>
<dbReference type="OrthoDB" id="9793210at2"/>
<dbReference type="Proteomes" id="UP000249065">
    <property type="component" value="Unassembled WGS sequence"/>
</dbReference>
<feature type="domain" description="EAL" evidence="1">
    <location>
        <begin position="278"/>
        <end position="528"/>
    </location>
</feature>
<dbReference type="Pfam" id="PF00563">
    <property type="entry name" value="EAL"/>
    <property type="match status" value="1"/>
</dbReference>
<dbReference type="InterPro" id="IPR035965">
    <property type="entry name" value="PAS-like_dom_sf"/>
</dbReference>
<sequence length="538" mass="57058">MDQQPKSRQVTDRDRFLTFALAAAEILVETTPDGRILFAAGALNSRLGRPAEDWLGRQARDLLALPDRPGFDLAFARLLARDRLPPTRFRLANGAGTPVSCAGLRLLGRDASRLCLTLGAMPAERPADLPAPAGPAGLWQAAEQTARDGGDGCMLGLIELREADRPLIPSPDAAARIRETIAGTLGSEDLASELTPGRYGLIARGGSDIGALGEAIAAAAGNGATAATRGLALEAEGLTPLQRSRALRHALACFSREGLERLDGEGFAEGLSGFVAQVYARAARLRQAIADRRFQLAFQPIVALADRQPHHWEALLRPDPETRAAIGGVQDFVTFAETAGLSEELDWAVLAAVCAAARRVRGARIAANLSGLTLQSPGFRDRLLTLLDAEPLLSHRLLIEITETAEIENEAEAVRTVEALRQRGLLLCIDDLGAGAAAFRYLRAFRVDYVKIDGLYVTAATHSEQDRSVIAGMAELARSLGARVVAERIETEEEASLMRALGVEYGQGWLFGRPGPLPGPLPGGGQAAAPVGPNALAS</sequence>
<protein>
    <recommendedName>
        <fullName evidence="1">EAL domain-containing protein</fullName>
    </recommendedName>
</protein>
<dbReference type="PANTHER" id="PTHR33121:SF79">
    <property type="entry name" value="CYCLIC DI-GMP PHOSPHODIESTERASE PDED-RELATED"/>
    <property type="match status" value="1"/>
</dbReference>
<dbReference type="SMART" id="SM00052">
    <property type="entry name" value="EAL"/>
    <property type="match status" value="1"/>
</dbReference>
<dbReference type="GO" id="GO:0071111">
    <property type="term" value="F:cyclic-guanylate-specific phosphodiesterase activity"/>
    <property type="evidence" value="ECO:0007669"/>
    <property type="project" value="InterPro"/>
</dbReference>